<dbReference type="RefSeq" id="WP_165106781.1">
    <property type="nucleotide sequence ID" value="NZ_JAAKYA010000042.1"/>
</dbReference>
<dbReference type="EMBL" id="JAAKYA010000042">
    <property type="protein sequence ID" value="NGO39012.1"/>
    <property type="molecule type" value="Genomic_DNA"/>
</dbReference>
<sequence>MSYTGLGLAVAAAFWMGSGQVDRVRAQPVRRGPPIEFSDPRGDLLTTNANRILRGEGQSSPLEEQLRPQASPLELMGDPLRRAPLLRPPPGPRVQSPRVRELLERQRDWLQSGSDPLANLPSLEGERRLRENPLETERSDRRGDGAWERPSGADDRSGWGTETEPGQEGLQSDPGGRAARDARTETPEARAARLRMDELEAALRRDGEARSLVRQLPGLADSVWQTPDEVSRRAFEERQKEARNQRLQQFRAGLDAVATAPPGELGSVMSGTEKRGAAGAASTGLAPLWLKPMLDPLGVGGAGALTGRSGPGWGTGGGASETTPSRLPGAQAASPLTAPSGGGLSSPLSTPPAPATPRIRGPNMSSPFTEIPKRPGI</sequence>
<keyword evidence="3" id="KW-1185">Reference proteome</keyword>
<evidence type="ECO:0000313" key="2">
    <source>
        <dbReference type="EMBL" id="NGO39012.1"/>
    </source>
</evidence>
<feature type="region of interest" description="Disordered" evidence="1">
    <location>
        <begin position="54"/>
        <end position="193"/>
    </location>
</feature>
<dbReference type="AlphaFoldDB" id="A0A6M1RW19"/>
<feature type="region of interest" description="Disordered" evidence="1">
    <location>
        <begin position="305"/>
        <end position="377"/>
    </location>
</feature>
<reference evidence="2 3" key="1">
    <citation type="submission" date="2020-02" db="EMBL/GenBank/DDBJ databases">
        <title>Draft genome sequence of Limisphaera ngatamarikiensis NGM72.4T, a thermophilic Verrucomicrobia grouped in subdivision 3.</title>
        <authorList>
            <person name="Carere C.R."/>
            <person name="Steen J."/>
            <person name="Hugenholtz P."/>
            <person name="Stott M.B."/>
        </authorList>
    </citation>
    <scope>NUCLEOTIDE SEQUENCE [LARGE SCALE GENOMIC DNA]</scope>
    <source>
        <strain evidence="2 3">NGM72.4</strain>
    </source>
</reference>
<evidence type="ECO:0000313" key="3">
    <source>
        <dbReference type="Proteomes" id="UP000477311"/>
    </source>
</evidence>
<dbReference type="Proteomes" id="UP000477311">
    <property type="component" value="Unassembled WGS sequence"/>
</dbReference>
<name>A0A6M1RW19_9BACT</name>
<feature type="compositionally biased region" description="Basic and acidic residues" evidence="1">
    <location>
        <begin position="178"/>
        <end position="193"/>
    </location>
</feature>
<accession>A0A6M1RW19</accession>
<proteinExistence type="predicted"/>
<protein>
    <submittedName>
        <fullName evidence="2">Uncharacterized protein</fullName>
    </submittedName>
</protein>
<feature type="compositionally biased region" description="Basic and acidic residues" evidence="1">
    <location>
        <begin position="124"/>
        <end position="157"/>
    </location>
</feature>
<comment type="caution">
    <text evidence="2">The sequence shown here is derived from an EMBL/GenBank/DDBJ whole genome shotgun (WGS) entry which is preliminary data.</text>
</comment>
<gene>
    <name evidence="2" type="ORF">G4L39_06325</name>
</gene>
<feature type="compositionally biased region" description="Basic and acidic residues" evidence="1">
    <location>
        <begin position="98"/>
        <end position="108"/>
    </location>
</feature>
<organism evidence="2 3">
    <name type="scientific">Limisphaera ngatamarikiensis</name>
    <dbReference type="NCBI Taxonomy" id="1324935"/>
    <lineage>
        <taxon>Bacteria</taxon>
        <taxon>Pseudomonadati</taxon>
        <taxon>Verrucomicrobiota</taxon>
        <taxon>Verrucomicrobiia</taxon>
        <taxon>Limisphaerales</taxon>
        <taxon>Limisphaeraceae</taxon>
        <taxon>Limisphaera</taxon>
    </lineage>
</organism>
<feature type="compositionally biased region" description="Gly residues" evidence="1">
    <location>
        <begin position="305"/>
        <end position="319"/>
    </location>
</feature>
<evidence type="ECO:0000256" key="1">
    <source>
        <dbReference type="SAM" id="MobiDB-lite"/>
    </source>
</evidence>